<protein>
    <submittedName>
        <fullName evidence="2">DUF4226 domain-containing protein</fullName>
    </submittedName>
</protein>
<proteinExistence type="predicted"/>
<feature type="region of interest" description="Disordered" evidence="1">
    <location>
        <begin position="349"/>
        <end position="375"/>
    </location>
</feature>
<feature type="region of interest" description="Disordered" evidence="1">
    <location>
        <begin position="414"/>
        <end position="436"/>
    </location>
</feature>
<sequence length="436" mass="44989">MTSPHPPEDRPSTQGDGAEAIRRAEDALVKQHSAVAMTDLHVVSAVMSAHSTTAEGRRALAELQRQIETSVAERTDLDTPAGARDFQRYLIGRLRQIGSVVEAAGLDATSKAAMASAWTALYESATRNSEDPAPADTEPVGAEQPGEQKPEQTSGTERPGGAQPVPAEQSQPSAASQTDQPTGVSSSPVAPADQSASSDWPLEAGGYETWEPDGTSQATPATTTPASSVPAGSPASSVPFSLPTLTSSPASADPSAASPRLTDFGQDPYADLLAELEAPDDFDDLDGLDDLDEGEENPADSADEEPAGDADEPTRTVTLPDGDTVTAPTPQIAAALTAALSGTPVEDAFRQQGLTAAQPGVAPQHPLDPGKLSTGDIGVFTDRLAVALDDERAWHDGQIQPIATVSGPSFLGWQHVRADQPAAEAPQTPAPTRPAA</sequence>
<dbReference type="InterPro" id="IPR019710">
    <property type="entry name" value="DUF4226"/>
</dbReference>
<reference evidence="2 3" key="1">
    <citation type="journal article" date="2017" name="Infect. Genet. Evol.">
        <title>The new phylogeny of the genus Mycobacterium: The old and the news.</title>
        <authorList>
            <person name="Tortoli E."/>
            <person name="Fedrizzi T."/>
            <person name="Meehan C.J."/>
            <person name="Trovato A."/>
            <person name="Grottola A."/>
            <person name="Giacobazzi E."/>
            <person name="Serpini G.F."/>
            <person name="Tagliazucchi S."/>
            <person name="Fabio A."/>
            <person name="Bettua C."/>
            <person name="Bertorelli R."/>
            <person name="Frascaro F."/>
            <person name="De Sanctis V."/>
            <person name="Pecorari M."/>
            <person name="Jousson O."/>
            <person name="Segata N."/>
            <person name="Cirillo D.M."/>
        </authorList>
    </citation>
    <scope>NUCLEOTIDE SEQUENCE [LARGE SCALE GENOMIC DNA]</scope>
    <source>
        <strain evidence="2 3">CIP1034565</strain>
    </source>
</reference>
<name>A0A2G5PDF7_9MYCO</name>
<evidence type="ECO:0000313" key="3">
    <source>
        <dbReference type="Proteomes" id="UP000230551"/>
    </source>
</evidence>
<feature type="compositionally biased region" description="Low complexity" evidence="1">
    <location>
        <begin position="247"/>
        <end position="259"/>
    </location>
</feature>
<dbReference type="Proteomes" id="UP000230551">
    <property type="component" value="Unassembled WGS sequence"/>
</dbReference>
<feature type="compositionally biased region" description="Low complexity" evidence="1">
    <location>
        <begin position="214"/>
        <end position="239"/>
    </location>
</feature>
<evidence type="ECO:0000313" key="2">
    <source>
        <dbReference type="EMBL" id="PIB76358.1"/>
    </source>
</evidence>
<organism evidence="2 3">
    <name type="scientific">Mycolicibacterium brumae</name>
    <dbReference type="NCBI Taxonomy" id="85968"/>
    <lineage>
        <taxon>Bacteria</taxon>
        <taxon>Bacillati</taxon>
        <taxon>Actinomycetota</taxon>
        <taxon>Actinomycetes</taxon>
        <taxon>Mycobacteriales</taxon>
        <taxon>Mycobacteriaceae</taxon>
        <taxon>Mycolicibacterium</taxon>
    </lineage>
</organism>
<gene>
    <name evidence="2" type="ORF">CQY22_006510</name>
</gene>
<feature type="compositionally biased region" description="Polar residues" evidence="1">
    <location>
        <begin position="168"/>
        <end position="198"/>
    </location>
</feature>
<dbReference type="EMBL" id="PDCN02000005">
    <property type="protein sequence ID" value="PIB76358.1"/>
    <property type="molecule type" value="Genomic_DNA"/>
</dbReference>
<keyword evidence="3" id="KW-1185">Reference proteome</keyword>
<accession>A0A2G5PDF7</accession>
<feature type="region of interest" description="Disordered" evidence="1">
    <location>
        <begin position="125"/>
        <end position="330"/>
    </location>
</feature>
<comment type="caution">
    <text evidence="2">The sequence shown here is derived from an EMBL/GenBank/DDBJ whole genome shotgun (WGS) entry which is preliminary data.</text>
</comment>
<dbReference type="STRING" id="85968.GCA_900073015_00872"/>
<evidence type="ECO:0000256" key="1">
    <source>
        <dbReference type="SAM" id="MobiDB-lite"/>
    </source>
</evidence>
<dbReference type="Pfam" id="PF10774">
    <property type="entry name" value="DUF4226"/>
    <property type="match status" value="1"/>
</dbReference>
<dbReference type="RefSeq" id="WP_090586577.1">
    <property type="nucleotide sequence ID" value="NZ_CP104302.1"/>
</dbReference>
<feature type="compositionally biased region" description="Acidic residues" evidence="1">
    <location>
        <begin position="277"/>
        <end position="311"/>
    </location>
</feature>
<dbReference type="OrthoDB" id="4761006at2"/>
<feature type="compositionally biased region" description="Low complexity" evidence="1">
    <location>
        <begin position="267"/>
        <end position="276"/>
    </location>
</feature>
<dbReference type="AlphaFoldDB" id="A0A2G5PDF7"/>